<accession>A0A6V8LAB1</accession>
<dbReference type="Pfam" id="PF03259">
    <property type="entry name" value="Robl_LC7"/>
    <property type="match status" value="1"/>
</dbReference>
<dbReference type="EMBL" id="BLPG01000001">
    <property type="protein sequence ID" value="GFJ91489.1"/>
    <property type="molecule type" value="Genomic_DNA"/>
</dbReference>
<dbReference type="InterPro" id="IPR053141">
    <property type="entry name" value="Mycobact_SerProt_Inhib_Rv3364c"/>
</dbReference>
<feature type="transmembrane region" description="Helical" evidence="1">
    <location>
        <begin position="86"/>
        <end position="104"/>
    </location>
</feature>
<keyword evidence="4" id="KW-1185">Reference proteome</keyword>
<gene>
    <name evidence="3" type="ORF">Prum_051310</name>
</gene>
<evidence type="ECO:0000313" key="3">
    <source>
        <dbReference type="EMBL" id="GFJ91489.1"/>
    </source>
</evidence>
<organism evidence="3 4">
    <name type="scientific">Phytohabitans rumicis</name>
    <dbReference type="NCBI Taxonomy" id="1076125"/>
    <lineage>
        <taxon>Bacteria</taxon>
        <taxon>Bacillati</taxon>
        <taxon>Actinomycetota</taxon>
        <taxon>Actinomycetes</taxon>
        <taxon>Micromonosporales</taxon>
        <taxon>Micromonosporaceae</taxon>
    </lineage>
</organism>
<dbReference type="SUPFAM" id="SSF103196">
    <property type="entry name" value="Roadblock/LC7 domain"/>
    <property type="match status" value="1"/>
</dbReference>
<dbReference type="Gene3D" id="3.30.450.30">
    <property type="entry name" value="Dynein light chain 2a, cytoplasmic"/>
    <property type="match status" value="1"/>
</dbReference>
<sequence length="137" mass="14148">MTHPAVMSADLAWLLDDVVDRVPGAEHAVAISPDGLLLAASRHAGAVEADQLSTVAAGLYALSVAAGRHTEFGAVKQITAEMRSKFLFVTATAGGAILTVVFAGDSEVDSIAYEMALFAGRADRHLPAFTALASPMP</sequence>
<proteinExistence type="predicted"/>
<dbReference type="InterPro" id="IPR004942">
    <property type="entry name" value="Roadblock/LAMTOR2_dom"/>
</dbReference>
<reference evidence="3 4" key="2">
    <citation type="submission" date="2020-03" db="EMBL/GenBank/DDBJ databases">
        <authorList>
            <person name="Ichikawa N."/>
            <person name="Kimura A."/>
            <person name="Kitahashi Y."/>
            <person name="Uohara A."/>
        </authorList>
    </citation>
    <scope>NUCLEOTIDE SEQUENCE [LARGE SCALE GENOMIC DNA]</scope>
    <source>
        <strain evidence="3 4">NBRC 108638</strain>
    </source>
</reference>
<dbReference type="SMART" id="SM00960">
    <property type="entry name" value="Robl_LC7"/>
    <property type="match status" value="1"/>
</dbReference>
<feature type="domain" description="Roadblock/LAMTOR2" evidence="2">
    <location>
        <begin position="12"/>
        <end position="102"/>
    </location>
</feature>
<dbReference type="Proteomes" id="UP000482960">
    <property type="component" value="Unassembled WGS sequence"/>
</dbReference>
<keyword evidence="1" id="KW-1133">Transmembrane helix</keyword>
<protein>
    <submittedName>
        <fullName evidence="3">Dynein regulation protein LC7</fullName>
    </submittedName>
</protein>
<keyword evidence="1" id="KW-0812">Transmembrane</keyword>
<dbReference type="AlphaFoldDB" id="A0A6V8LAB1"/>
<keyword evidence="1" id="KW-0472">Membrane</keyword>
<comment type="caution">
    <text evidence="3">The sequence shown here is derived from an EMBL/GenBank/DDBJ whole genome shotgun (WGS) entry which is preliminary data.</text>
</comment>
<dbReference type="PANTHER" id="PTHR36222">
    <property type="entry name" value="SERINE PROTEASE INHIBITOR RV3364C"/>
    <property type="match status" value="1"/>
</dbReference>
<evidence type="ECO:0000256" key="1">
    <source>
        <dbReference type="SAM" id="Phobius"/>
    </source>
</evidence>
<name>A0A6V8LAB1_9ACTN</name>
<evidence type="ECO:0000259" key="2">
    <source>
        <dbReference type="SMART" id="SM00960"/>
    </source>
</evidence>
<dbReference type="PANTHER" id="PTHR36222:SF1">
    <property type="entry name" value="SERINE PROTEASE INHIBITOR RV3364C"/>
    <property type="match status" value="1"/>
</dbReference>
<evidence type="ECO:0000313" key="4">
    <source>
        <dbReference type="Proteomes" id="UP000482960"/>
    </source>
</evidence>
<reference evidence="3 4" key="1">
    <citation type="submission" date="2020-03" db="EMBL/GenBank/DDBJ databases">
        <title>Whole genome shotgun sequence of Phytohabitans rumicis NBRC 108638.</title>
        <authorList>
            <person name="Komaki H."/>
            <person name="Tamura T."/>
        </authorList>
    </citation>
    <scope>NUCLEOTIDE SEQUENCE [LARGE SCALE GENOMIC DNA]</scope>
    <source>
        <strain evidence="3 4">NBRC 108638</strain>
    </source>
</reference>